<reference evidence="1" key="1">
    <citation type="submission" date="2022-06" db="EMBL/GenBank/DDBJ databases">
        <title>WGS of actinobacteria.</title>
        <authorList>
            <person name="Thawai C."/>
        </authorList>
    </citation>
    <scope>NUCLEOTIDE SEQUENCE</scope>
    <source>
        <strain evidence="1">AA8</strain>
    </source>
</reference>
<evidence type="ECO:0000313" key="2">
    <source>
        <dbReference type="Proteomes" id="UP001142374"/>
    </source>
</evidence>
<keyword evidence="2" id="KW-1185">Reference proteome</keyword>
<dbReference type="AlphaFoldDB" id="A0A9X2RP40"/>
<organism evidence="1 2">
    <name type="scientific">Streptomyces telluris</name>
    <dbReference type="NCBI Taxonomy" id="2720021"/>
    <lineage>
        <taxon>Bacteria</taxon>
        <taxon>Bacillati</taxon>
        <taxon>Actinomycetota</taxon>
        <taxon>Actinomycetes</taxon>
        <taxon>Kitasatosporales</taxon>
        <taxon>Streptomycetaceae</taxon>
        <taxon>Streptomyces</taxon>
    </lineage>
</organism>
<dbReference type="RefSeq" id="WP_256790672.1">
    <property type="nucleotide sequence ID" value="NZ_JANIID010000011.1"/>
</dbReference>
<protein>
    <submittedName>
        <fullName evidence="1">Uncharacterized protein</fullName>
    </submittedName>
</protein>
<dbReference type="EMBL" id="JANIID010000011">
    <property type="protein sequence ID" value="MCQ8771061.1"/>
    <property type="molecule type" value="Genomic_DNA"/>
</dbReference>
<dbReference type="Proteomes" id="UP001142374">
    <property type="component" value="Unassembled WGS sequence"/>
</dbReference>
<proteinExistence type="predicted"/>
<evidence type="ECO:0000313" key="1">
    <source>
        <dbReference type="EMBL" id="MCQ8771061.1"/>
    </source>
</evidence>
<name>A0A9X2RP40_9ACTN</name>
<comment type="caution">
    <text evidence="1">The sequence shown here is derived from an EMBL/GenBank/DDBJ whole genome shotgun (WGS) entry which is preliminary data.</text>
</comment>
<sequence>MFEMHPVLEVFPSEGFTLWPVAEFDDYGFLPLTGALVPAEVGAAVMRIAACNDVDPEGDGRPPRPGDPVGAFLHGLFTMDVLFAAGGLRVTDTATGVTVLPGCCSGLEDWRDGFGFVDGSAPFDLGHDPGPLVERCGDLIRLTADTEADDSPVIELPVAEWRRLLADVERDLADFLRLAAGWAGRHLPDHAAAVAAALARALSMPAPVVSSERPVVSPER</sequence>
<gene>
    <name evidence="1" type="ORF">NQU55_14985</name>
</gene>
<accession>A0A9X2RP40</accession>